<comment type="caution">
    <text evidence="1">The sequence shown here is derived from an EMBL/GenBank/DDBJ whole genome shotgun (WGS) entry which is preliminary data.</text>
</comment>
<keyword evidence="2" id="KW-1185">Reference proteome</keyword>
<accession>A0AAQ4D8E8</accession>
<evidence type="ECO:0000313" key="1">
    <source>
        <dbReference type="EMBL" id="KAK8758738.1"/>
    </source>
</evidence>
<reference evidence="1 2" key="1">
    <citation type="journal article" date="2023" name="Arcadia Sci">
        <title>De novo assembly of a long-read Amblyomma americanum tick genome.</title>
        <authorList>
            <person name="Chou S."/>
            <person name="Poskanzer K.E."/>
            <person name="Rollins M."/>
            <person name="Thuy-Boun P.S."/>
        </authorList>
    </citation>
    <scope>NUCLEOTIDE SEQUENCE [LARGE SCALE GENOMIC DNA]</scope>
    <source>
        <strain evidence="1">F_SG_1</strain>
        <tissue evidence="1">Salivary glands</tissue>
    </source>
</reference>
<organism evidence="1 2">
    <name type="scientific">Amblyomma americanum</name>
    <name type="common">Lone star tick</name>
    <dbReference type="NCBI Taxonomy" id="6943"/>
    <lineage>
        <taxon>Eukaryota</taxon>
        <taxon>Metazoa</taxon>
        <taxon>Ecdysozoa</taxon>
        <taxon>Arthropoda</taxon>
        <taxon>Chelicerata</taxon>
        <taxon>Arachnida</taxon>
        <taxon>Acari</taxon>
        <taxon>Parasitiformes</taxon>
        <taxon>Ixodida</taxon>
        <taxon>Ixodoidea</taxon>
        <taxon>Ixodidae</taxon>
        <taxon>Amblyomminae</taxon>
        <taxon>Amblyomma</taxon>
    </lineage>
</organism>
<dbReference type="Proteomes" id="UP001321473">
    <property type="component" value="Unassembled WGS sequence"/>
</dbReference>
<proteinExistence type="predicted"/>
<protein>
    <submittedName>
        <fullName evidence="1">Uncharacterized protein</fullName>
    </submittedName>
</protein>
<name>A0AAQ4D8E8_AMBAM</name>
<gene>
    <name evidence="1" type="ORF">V5799_003631</name>
</gene>
<dbReference type="EMBL" id="JARKHS020033748">
    <property type="protein sequence ID" value="KAK8758738.1"/>
    <property type="molecule type" value="Genomic_DNA"/>
</dbReference>
<evidence type="ECO:0000313" key="2">
    <source>
        <dbReference type="Proteomes" id="UP001321473"/>
    </source>
</evidence>
<dbReference type="AlphaFoldDB" id="A0AAQ4D8E8"/>
<sequence length="98" mass="11269">MSSRRKKVSDWLVAMWCEHLHSPTPPPPKAVARVPHKAAATACGCCRITSLVRHRARFKALLMIKKMTFQRWLLCLEMTWDATDQHRKAIYSRPGVLS</sequence>